<protein>
    <submittedName>
        <fullName evidence="1">Uncharacterized protein</fullName>
    </submittedName>
</protein>
<comment type="caution">
    <text evidence="1">The sequence shown here is derived from an EMBL/GenBank/DDBJ whole genome shotgun (WGS) entry which is preliminary data.</text>
</comment>
<keyword evidence="2" id="KW-1185">Reference proteome</keyword>
<accession>A0A8T0V4G7</accession>
<sequence>MGDILALAGNIWQLHDKAGCCHHMKNGSSRACVLGVGRSMGSQEKNTDIADTMLEAVIVRLQFLKSQGVIMHEVVTEDRRDSRTNYIGYQPKNTVVSHDHCRAINFHELIMVIWMLWSCIHKSIFFIF</sequence>
<evidence type="ECO:0000313" key="1">
    <source>
        <dbReference type="EMBL" id="KAG2629368.1"/>
    </source>
</evidence>
<organism evidence="1 2">
    <name type="scientific">Panicum virgatum</name>
    <name type="common">Blackwell switchgrass</name>
    <dbReference type="NCBI Taxonomy" id="38727"/>
    <lineage>
        <taxon>Eukaryota</taxon>
        <taxon>Viridiplantae</taxon>
        <taxon>Streptophyta</taxon>
        <taxon>Embryophyta</taxon>
        <taxon>Tracheophyta</taxon>
        <taxon>Spermatophyta</taxon>
        <taxon>Magnoliopsida</taxon>
        <taxon>Liliopsida</taxon>
        <taxon>Poales</taxon>
        <taxon>Poaceae</taxon>
        <taxon>PACMAD clade</taxon>
        <taxon>Panicoideae</taxon>
        <taxon>Panicodae</taxon>
        <taxon>Paniceae</taxon>
        <taxon>Panicinae</taxon>
        <taxon>Panicum</taxon>
        <taxon>Panicum sect. Hiantes</taxon>
    </lineage>
</organism>
<reference evidence="1" key="1">
    <citation type="submission" date="2020-05" db="EMBL/GenBank/DDBJ databases">
        <title>WGS assembly of Panicum virgatum.</title>
        <authorList>
            <person name="Lovell J.T."/>
            <person name="Jenkins J."/>
            <person name="Shu S."/>
            <person name="Juenger T.E."/>
            <person name="Schmutz J."/>
        </authorList>
    </citation>
    <scope>NUCLEOTIDE SEQUENCE</scope>
    <source>
        <strain evidence="1">AP13</strain>
    </source>
</reference>
<name>A0A8T0V4G7_PANVG</name>
<dbReference type="AlphaFoldDB" id="A0A8T0V4G7"/>
<evidence type="ECO:0000313" key="2">
    <source>
        <dbReference type="Proteomes" id="UP000823388"/>
    </source>
</evidence>
<proteinExistence type="predicted"/>
<gene>
    <name evidence="1" type="ORF">PVAP13_3KG428501</name>
</gene>
<dbReference type="Proteomes" id="UP000823388">
    <property type="component" value="Chromosome 3K"/>
</dbReference>
<dbReference type="EMBL" id="CM029041">
    <property type="protein sequence ID" value="KAG2629368.1"/>
    <property type="molecule type" value="Genomic_DNA"/>
</dbReference>